<keyword evidence="2" id="KW-1185">Reference proteome</keyword>
<dbReference type="Gene3D" id="3.90.1600.10">
    <property type="entry name" value="Palm domain of DNA polymerase"/>
    <property type="match status" value="1"/>
</dbReference>
<dbReference type="PANTHER" id="PTHR31511:SF12">
    <property type="entry name" value="RHO TERMINATION FACTOR N-TERMINAL DOMAIN-CONTAINING PROTEIN"/>
    <property type="match status" value="1"/>
</dbReference>
<dbReference type="EMBL" id="JANEYG010000264">
    <property type="protein sequence ID" value="KAJ8910663.1"/>
    <property type="molecule type" value="Genomic_DNA"/>
</dbReference>
<dbReference type="InterPro" id="IPR023211">
    <property type="entry name" value="DNA_pol_palm_dom_sf"/>
</dbReference>
<sequence>MYKLLVNAIFGKCMEAVEKHLNIRLVTRWKNYTKSRGAESLIASPHFHSLSIFNENFVAIQLHKPKVFFNKPVYIGFSVLDISKTTMYSFHYDYIKKLYGNNNAKLLYTDTDSLIYSIKTDDVYADIKSNISKFDTSNYKPDNPYGIPLVNKAVLGCFKDEANGRPMLEFLGLRSKLYDYVLADNTVVKKAKVTDTHTFRMKIKKKR</sequence>
<name>A0AAV8V8W2_9CUCU</name>
<reference evidence="1 2" key="1">
    <citation type="journal article" date="2023" name="Insect Mol. Biol.">
        <title>Genome sequencing provides insights into the evolution of gene families encoding plant cell wall-degrading enzymes in longhorned beetles.</title>
        <authorList>
            <person name="Shin N.R."/>
            <person name="Okamura Y."/>
            <person name="Kirsch R."/>
            <person name="Pauchet Y."/>
        </authorList>
    </citation>
    <scope>NUCLEOTIDE SEQUENCE [LARGE SCALE GENOMIC DNA]</scope>
    <source>
        <strain evidence="1">EAD_L_NR</strain>
    </source>
</reference>
<protein>
    <recommendedName>
        <fullName evidence="3">DNA-directed DNA polymerase</fullName>
    </recommendedName>
</protein>
<dbReference type="PANTHER" id="PTHR31511">
    <property type="entry name" value="PROTEIN CBG23764"/>
    <property type="match status" value="1"/>
</dbReference>
<dbReference type="SUPFAM" id="SSF56672">
    <property type="entry name" value="DNA/RNA polymerases"/>
    <property type="match status" value="1"/>
</dbReference>
<accession>A0AAV8V8W2</accession>
<dbReference type="Proteomes" id="UP001159042">
    <property type="component" value="Unassembled WGS sequence"/>
</dbReference>
<evidence type="ECO:0000313" key="1">
    <source>
        <dbReference type="EMBL" id="KAJ8910663.1"/>
    </source>
</evidence>
<evidence type="ECO:0000313" key="2">
    <source>
        <dbReference type="Proteomes" id="UP001159042"/>
    </source>
</evidence>
<dbReference type="GO" id="GO:0071897">
    <property type="term" value="P:DNA biosynthetic process"/>
    <property type="evidence" value="ECO:0007669"/>
    <property type="project" value="UniProtKB-ARBA"/>
</dbReference>
<comment type="caution">
    <text evidence="1">The sequence shown here is derived from an EMBL/GenBank/DDBJ whole genome shotgun (WGS) entry which is preliminary data.</text>
</comment>
<evidence type="ECO:0008006" key="3">
    <source>
        <dbReference type="Google" id="ProtNLM"/>
    </source>
</evidence>
<organism evidence="1 2">
    <name type="scientific">Exocentrus adspersus</name>
    <dbReference type="NCBI Taxonomy" id="1586481"/>
    <lineage>
        <taxon>Eukaryota</taxon>
        <taxon>Metazoa</taxon>
        <taxon>Ecdysozoa</taxon>
        <taxon>Arthropoda</taxon>
        <taxon>Hexapoda</taxon>
        <taxon>Insecta</taxon>
        <taxon>Pterygota</taxon>
        <taxon>Neoptera</taxon>
        <taxon>Endopterygota</taxon>
        <taxon>Coleoptera</taxon>
        <taxon>Polyphaga</taxon>
        <taxon>Cucujiformia</taxon>
        <taxon>Chrysomeloidea</taxon>
        <taxon>Cerambycidae</taxon>
        <taxon>Lamiinae</taxon>
        <taxon>Acanthocinini</taxon>
        <taxon>Exocentrus</taxon>
    </lineage>
</organism>
<dbReference type="InterPro" id="IPR043502">
    <property type="entry name" value="DNA/RNA_pol_sf"/>
</dbReference>
<dbReference type="AlphaFoldDB" id="A0AAV8V8W2"/>
<gene>
    <name evidence="1" type="ORF">NQ315_016041</name>
</gene>
<proteinExistence type="predicted"/>